<keyword evidence="2" id="KW-1185">Reference proteome</keyword>
<organism evidence="1 2">
    <name type="scientific">Brevibacillus fulvus</name>
    <dbReference type="NCBI Taxonomy" id="1125967"/>
    <lineage>
        <taxon>Bacteria</taxon>
        <taxon>Bacillati</taxon>
        <taxon>Bacillota</taxon>
        <taxon>Bacilli</taxon>
        <taxon>Bacillales</taxon>
        <taxon>Paenibacillaceae</taxon>
        <taxon>Brevibacillus</taxon>
    </lineage>
</organism>
<comment type="caution">
    <text evidence="1">The sequence shown here is derived from an EMBL/GenBank/DDBJ whole genome shotgun (WGS) entry which is preliminary data.</text>
</comment>
<proteinExistence type="predicted"/>
<dbReference type="RefSeq" id="WP_204518908.1">
    <property type="nucleotide sequence ID" value="NZ_BAABIN010000012.1"/>
</dbReference>
<dbReference type="Pfam" id="PF04883">
    <property type="entry name" value="HK97-gp10_like"/>
    <property type="match status" value="1"/>
</dbReference>
<dbReference type="AlphaFoldDB" id="A0A938XVZ3"/>
<accession>A0A938XVZ3</accession>
<evidence type="ECO:0000313" key="1">
    <source>
        <dbReference type="EMBL" id="MBM7591172.1"/>
    </source>
</evidence>
<evidence type="ECO:0008006" key="3">
    <source>
        <dbReference type="Google" id="ProtNLM"/>
    </source>
</evidence>
<protein>
    <recommendedName>
        <fullName evidence="3">HK97 gp10 family phage protein</fullName>
    </recommendedName>
</protein>
<dbReference type="EMBL" id="JAFBEB010000010">
    <property type="protein sequence ID" value="MBM7591172.1"/>
    <property type="molecule type" value="Genomic_DNA"/>
</dbReference>
<sequence>MSRRSLDVPDLKKWQRWLANLENGEVEKAKDRILRTAAFRISEYLDDLTPRRTGDLVNSMKIGGKDNVFKLVVGQTSYVFVGTAVSYAQFVNDGFTQEAGRFVPGEWRSGTFHYIPGHNEGMVLTGKVIPGAHMFNKAMDYVAEDMPQIVEFEFRRLYRQLF</sequence>
<evidence type="ECO:0000313" key="2">
    <source>
        <dbReference type="Proteomes" id="UP000717624"/>
    </source>
</evidence>
<gene>
    <name evidence="1" type="ORF">JOD01_002799</name>
</gene>
<name>A0A938XVZ3_9BACL</name>
<reference evidence="1" key="1">
    <citation type="submission" date="2021-01" db="EMBL/GenBank/DDBJ databases">
        <title>Genomic Encyclopedia of Type Strains, Phase IV (KMG-IV): sequencing the most valuable type-strain genomes for metagenomic binning, comparative biology and taxonomic classification.</title>
        <authorList>
            <person name="Goeker M."/>
        </authorList>
    </citation>
    <scope>NUCLEOTIDE SEQUENCE</scope>
    <source>
        <strain evidence="1">DSM 25523</strain>
    </source>
</reference>
<dbReference type="Proteomes" id="UP000717624">
    <property type="component" value="Unassembled WGS sequence"/>
</dbReference>
<dbReference type="InterPro" id="IPR010064">
    <property type="entry name" value="HK97-gp10_tail"/>
</dbReference>